<keyword evidence="1" id="KW-1133">Transmembrane helix</keyword>
<dbReference type="Proteomes" id="UP001303046">
    <property type="component" value="Unassembled WGS sequence"/>
</dbReference>
<protein>
    <recommendedName>
        <fullName evidence="4">Anoctamin</fullName>
    </recommendedName>
</protein>
<evidence type="ECO:0000256" key="1">
    <source>
        <dbReference type="SAM" id="Phobius"/>
    </source>
</evidence>
<organism evidence="2 3">
    <name type="scientific">Necator americanus</name>
    <name type="common">Human hookworm</name>
    <dbReference type="NCBI Taxonomy" id="51031"/>
    <lineage>
        <taxon>Eukaryota</taxon>
        <taxon>Metazoa</taxon>
        <taxon>Ecdysozoa</taxon>
        <taxon>Nematoda</taxon>
        <taxon>Chromadorea</taxon>
        <taxon>Rhabditida</taxon>
        <taxon>Rhabditina</taxon>
        <taxon>Rhabditomorpha</taxon>
        <taxon>Strongyloidea</taxon>
        <taxon>Ancylostomatidae</taxon>
        <taxon>Bunostominae</taxon>
        <taxon>Necator</taxon>
    </lineage>
</organism>
<evidence type="ECO:0008006" key="4">
    <source>
        <dbReference type="Google" id="ProtNLM"/>
    </source>
</evidence>
<feature type="transmembrane region" description="Helical" evidence="1">
    <location>
        <begin position="161"/>
        <end position="181"/>
    </location>
</feature>
<keyword evidence="1" id="KW-0472">Membrane</keyword>
<dbReference type="EMBL" id="JAVFWL010000004">
    <property type="protein sequence ID" value="KAK6748599.1"/>
    <property type="molecule type" value="Genomic_DNA"/>
</dbReference>
<proteinExistence type="predicted"/>
<evidence type="ECO:0000313" key="3">
    <source>
        <dbReference type="Proteomes" id="UP001303046"/>
    </source>
</evidence>
<evidence type="ECO:0000313" key="2">
    <source>
        <dbReference type="EMBL" id="KAK6748599.1"/>
    </source>
</evidence>
<sequence length="232" mass="26329">MLISLKSAIKIQYDFAEIDDPVDPDKTGYGVVICVFEPNNNKMARDQLFVVGNRAFEKNISIKTSYSALAEKAPWPNYILIPEWKEDARQRTLRNFVDMWLLFPYALIPAIMHGPSFGVTFLKFAMELLYEWLKESGLLDGEGDSTFIHHLIAAALDALPWFVLLFPLVQAILAVICIEIFRQQFFFVFTCARVYDEPAVAAPKIFNGWVSKISPQWCHAPLETVKMEGGSG</sequence>
<keyword evidence="1" id="KW-0812">Transmembrane</keyword>
<gene>
    <name evidence="2" type="primary">Necator_chrIV.g14599</name>
    <name evidence="2" type="ORF">RB195_001304</name>
</gene>
<feature type="transmembrane region" description="Helical" evidence="1">
    <location>
        <begin position="99"/>
        <end position="122"/>
    </location>
</feature>
<accession>A0ABR1DDU3</accession>
<keyword evidence="3" id="KW-1185">Reference proteome</keyword>
<name>A0ABR1DDU3_NECAM</name>
<comment type="caution">
    <text evidence="2">The sequence shown here is derived from an EMBL/GenBank/DDBJ whole genome shotgun (WGS) entry which is preliminary data.</text>
</comment>
<reference evidence="2 3" key="1">
    <citation type="submission" date="2023-08" db="EMBL/GenBank/DDBJ databases">
        <title>A Necator americanus chromosomal reference genome.</title>
        <authorList>
            <person name="Ilik V."/>
            <person name="Petrzelkova K.J."/>
            <person name="Pardy F."/>
            <person name="Fuh T."/>
            <person name="Niatou-Singa F.S."/>
            <person name="Gouil Q."/>
            <person name="Baker L."/>
            <person name="Ritchie M.E."/>
            <person name="Jex A.R."/>
            <person name="Gazzola D."/>
            <person name="Li H."/>
            <person name="Toshio Fujiwara R."/>
            <person name="Zhan B."/>
            <person name="Aroian R.V."/>
            <person name="Pafco B."/>
            <person name="Schwarz E.M."/>
        </authorList>
    </citation>
    <scope>NUCLEOTIDE SEQUENCE [LARGE SCALE GENOMIC DNA]</scope>
    <source>
        <strain evidence="2 3">Aroian</strain>
        <tissue evidence="2">Whole animal</tissue>
    </source>
</reference>